<dbReference type="AlphaFoldDB" id="L9ZZS3"/>
<evidence type="ECO:0000256" key="1">
    <source>
        <dbReference type="SAM" id="MobiDB-lite"/>
    </source>
</evidence>
<feature type="region of interest" description="Disordered" evidence="1">
    <location>
        <begin position="37"/>
        <end position="83"/>
    </location>
</feature>
<keyword evidence="3" id="KW-1185">Reference proteome</keyword>
<proteinExistence type="predicted"/>
<gene>
    <name evidence="2" type="ORF">C483_10371</name>
</gene>
<protein>
    <recommendedName>
        <fullName evidence="4">Blue (Type 1) copper domain-containing protein</fullName>
    </recommendedName>
</protein>
<evidence type="ECO:0008006" key="4">
    <source>
        <dbReference type="Google" id="ProtNLM"/>
    </source>
</evidence>
<dbReference type="PATRIC" id="fig|1227493.4.peg.2064"/>
<evidence type="ECO:0000313" key="3">
    <source>
        <dbReference type="Proteomes" id="UP000011519"/>
    </source>
</evidence>
<sequence>MALSVLSLGMGTDRWPVTRRRALAGIGGAAAITSSAGCLGLGTEPESEGDSPDTDANGTESTDDDSDPVTDAAETTVTDTDPDTWAGVSTIRLDAYVGGWVGVEPPHIDRVENPTLVLVDGREYELTGENQDSVKHNLAIHDESGTVVDDLSSPIIATPGETETLRFEASHEMVTYICEHQPVIQLGDIRVVDG</sequence>
<reference evidence="2 3" key="1">
    <citation type="journal article" date="2014" name="PLoS Genet.">
        <title>Phylogenetically driven sequencing of extremely halophilic archaea reveals strategies for static and dynamic osmo-response.</title>
        <authorList>
            <person name="Becker E.A."/>
            <person name="Seitzer P.M."/>
            <person name="Tritt A."/>
            <person name="Larsen D."/>
            <person name="Krusor M."/>
            <person name="Yao A.I."/>
            <person name="Wu D."/>
            <person name="Madern D."/>
            <person name="Eisen J.A."/>
            <person name="Darling A.E."/>
            <person name="Facciotti M.T."/>
        </authorList>
    </citation>
    <scope>NUCLEOTIDE SEQUENCE [LARGE SCALE GENOMIC DNA]</scope>
    <source>
        <strain evidence="2 3">JCM 10989</strain>
    </source>
</reference>
<accession>L9ZZS3</accession>
<evidence type="ECO:0000313" key="2">
    <source>
        <dbReference type="EMBL" id="ELY91082.1"/>
    </source>
</evidence>
<dbReference type="Gene3D" id="2.60.40.420">
    <property type="entry name" value="Cupredoxins - blue copper proteins"/>
    <property type="match status" value="1"/>
</dbReference>
<dbReference type="STRING" id="1227493.C483_10371"/>
<feature type="compositionally biased region" description="Low complexity" evidence="1">
    <location>
        <begin position="69"/>
        <end position="79"/>
    </location>
</feature>
<organism evidence="2 3">
    <name type="scientific">Natrialba hulunbeirensis JCM 10989</name>
    <dbReference type="NCBI Taxonomy" id="1227493"/>
    <lineage>
        <taxon>Archaea</taxon>
        <taxon>Methanobacteriati</taxon>
        <taxon>Methanobacteriota</taxon>
        <taxon>Stenosarchaea group</taxon>
        <taxon>Halobacteria</taxon>
        <taxon>Halobacteriales</taxon>
        <taxon>Natrialbaceae</taxon>
        <taxon>Natrialba</taxon>
    </lineage>
</organism>
<comment type="caution">
    <text evidence="2">The sequence shown here is derived from an EMBL/GenBank/DDBJ whole genome shotgun (WGS) entry which is preliminary data.</text>
</comment>
<dbReference type="EMBL" id="AOIM01000033">
    <property type="protein sequence ID" value="ELY91082.1"/>
    <property type="molecule type" value="Genomic_DNA"/>
</dbReference>
<dbReference type="InterPro" id="IPR008972">
    <property type="entry name" value="Cupredoxin"/>
</dbReference>
<name>L9ZZS3_9EURY</name>
<dbReference type="Proteomes" id="UP000011519">
    <property type="component" value="Unassembled WGS sequence"/>
</dbReference>